<dbReference type="SMART" id="SM00345">
    <property type="entry name" value="HTH_GNTR"/>
    <property type="match status" value="1"/>
</dbReference>
<dbReference type="EMBL" id="BHVZ01000001">
    <property type="protein sequence ID" value="GCB28797.1"/>
    <property type="molecule type" value="Genomic_DNA"/>
</dbReference>
<dbReference type="PANTHER" id="PTHR38445:SF9">
    <property type="entry name" value="HTH-TYPE TRANSCRIPTIONAL REPRESSOR YTRA"/>
    <property type="match status" value="1"/>
</dbReference>
<dbReference type="AlphaFoldDB" id="A0A401LB34"/>
<dbReference type="InterPro" id="IPR036390">
    <property type="entry name" value="WH_DNA-bd_sf"/>
</dbReference>
<keyword evidence="1" id="KW-0805">Transcription regulation</keyword>
<evidence type="ECO:0000256" key="2">
    <source>
        <dbReference type="ARBA" id="ARBA00023125"/>
    </source>
</evidence>
<reference evidence="5 6" key="1">
    <citation type="submission" date="2018-10" db="EMBL/GenBank/DDBJ databases">
        <title>Draft Genome Sequence of Anaerotignum sp. KCTC 15736.</title>
        <authorList>
            <person name="Choi S.H."/>
            <person name="Kim J.S."/>
            <person name="Kang S.W."/>
            <person name="Lee J.S."/>
            <person name="Park S.H."/>
        </authorList>
    </citation>
    <scope>NUCLEOTIDE SEQUENCE [LARGE SCALE GENOMIC DNA]</scope>
    <source>
        <strain evidence="5 6">KCTC 15736</strain>
    </source>
</reference>
<dbReference type="OrthoDB" id="163333at2"/>
<dbReference type="PANTHER" id="PTHR38445">
    <property type="entry name" value="HTH-TYPE TRANSCRIPTIONAL REPRESSOR YTRA"/>
    <property type="match status" value="1"/>
</dbReference>
<keyword evidence="2" id="KW-0238">DNA-binding</keyword>
<dbReference type="InterPro" id="IPR036388">
    <property type="entry name" value="WH-like_DNA-bd_sf"/>
</dbReference>
<dbReference type="GeneID" id="86193453"/>
<dbReference type="InterPro" id="IPR000524">
    <property type="entry name" value="Tscrpt_reg_HTH_GntR"/>
</dbReference>
<sequence length="126" mass="14335">MLDFRKLELNTTEPVYVQIVSFVKRQIFTGAAEKGESLPSRRELAAILKINPNTVQKAFRLMEEEKIIETPPHAVSVIHWDDTVFARLRRELTAGLVADFVAQAKENGLTLQTVTELLQEEWGDEV</sequence>
<evidence type="ECO:0000256" key="1">
    <source>
        <dbReference type="ARBA" id="ARBA00023015"/>
    </source>
</evidence>
<accession>A0A401LB34</accession>
<gene>
    <name evidence="5" type="ORF">KGMB03357_04580</name>
</gene>
<keyword evidence="3" id="KW-0804">Transcription</keyword>
<dbReference type="SUPFAM" id="SSF46785">
    <property type="entry name" value="Winged helix' DNA-binding domain"/>
    <property type="match status" value="1"/>
</dbReference>
<comment type="caution">
    <text evidence="5">The sequence shown here is derived from an EMBL/GenBank/DDBJ whole genome shotgun (WGS) entry which is preliminary data.</text>
</comment>
<name>A0A401LB34_9FIRM</name>
<evidence type="ECO:0000313" key="6">
    <source>
        <dbReference type="Proteomes" id="UP000287361"/>
    </source>
</evidence>
<dbReference type="GO" id="GO:0003677">
    <property type="term" value="F:DNA binding"/>
    <property type="evidence" value="ECO:0007669"/>
    <property type="project" value="UniProtKB-KW"/>
</dbReference>
<feature type="domain" description="HTH gntR-type" evidence="4">
    <location>
        <begin position="13"/>
        <end position="81"/>
    </location>
</feature>
<dbReference type="Gene3D" id="1.10.10.10">
    <property type="entry name" value="Winged helix-like DNA-binding domain superfamily/Winged helix DNA-binding domain"/>
    <property type="match status" value="1"/>
</dbReference>
<dbReference type="Pfam" id="PF00392">
    <property type="entry name" value="GntR"/>
    <property type="match status" value="1"/>
</dbReference>
<protein>
    <submittedName>
        <fullName evidence="5">GntR family transcriptional regulator</fullName>
    </submittedName>
</protein>
<evidence type="ECO:0000259" key="4">
    <source>
        <dbReference type="PROSITE" id="PS50949"/>
    </source>
</evidence>
<proteinExistence type="predicted"/>
<dbReference type="Proteomes" id="UP000287361">
    <property type="component" value="Unassembled WGS sequence"/>
</dbReference>
<evidence type="ECO:0000256" key="3">
    <source>
        <dbReference type="ARBA" id="ARBA00023163"/>
    </source>
</evidence>
<keyword evidence="6" id="KW-1185">Reference proteome</keyword>
<dbReference type="GO" id="GO:0003700">
    <property type="term" value="F:DNA-binding transcription factor activity"/>
    <property type="evidence" value="ECO:0007669"/>
    <property type="project" value="InterPro"/>
</dbReference>
<organism evidence="5 6">
    <name type="scientific">Anaerotignum faecicola</name>
    <dbReference type="NCBI Taxonomy" id="2358141"/>
    <lineage>
        <taxon>Bacteria</taxon>
        <taxon>Bacillati</taxon>
        <taxon>Bacillota</taxon>
        <taxon>Clostridia</taxon>
        <taxon>Lachnospirales</taxon>
        <taxon>Anaerotignaceae</taxon>
        <taxon>Anaerotignum</taxon>
    </lineage>
</organism>
<dbReference type="RefSeq" id="WP_016406947.1">
    <property type="nucleotide sequence ID" value="NZ_DAVZTY010000041.1"/>
</dbReference>
<dbReference type="PROSITE" id="PS50949">
    <property type="entry name" value="HTH_GNTR"/>
    <property type="match status" value="1"/>
</dbReference>
<evidence type="ECO:0000313" key="5">
    <source>
        <dbReference type="EMBL" id="GCB28797.1"/>
    </source>
</evidence>